<dbReference type="PANTHER" id="PTHR43731">
    <property type="entry name" value="RHOMBOID PROTEASE"/>
    <property type="match status" value="1"/>
</dbReference>
<sequence>MQTSEADAPEDRSLLARARAAPACCALALVMLVLFALQARAGVFAVPVTGEALLAWGAGSGPTVFVEGELWRLLSGVFVHVAVWHLGLNLWALLQVGPGCERLLGTGTFIGAFALFGVAGSITSIAFYPLHVGAGASGALFGLMGLEFVMLLRRAEPLSEKERKRRMRSLLLSLVLTGIFVEAAALGSHAAHAGGLVAGLGFGLWKVSPAPAPARGAWARAGALGLLGVLLVLTGLGVSRYVRSAIAITTAHARLEAGASQEALASADEAVAAGVRLADAYLLRARAHEALFHIQESLADYAAVIAAGGDAAYARGRVCYLQALTDSATGVLEQCQEAARAEGSGGYSARIGLARVLLRRHQPQEALEAARSASSQYPGWGEPLVMEGWAQLELKNPELAQVAFIAAGASQHGAEAESLRGQAEVARRRGDLRAALALFDKLVQPGQPGVDQALADRSSIHYSAGDIAEALADLDRLAVLRPDWATVHNNRAWYLLAAGRAQEALVAAERALSLEPDNARIRGTRCWVREALGDRVGALEDCGHSSRNAPDSPTDTGMLALLEGAPLEQVQAHWEKAAESTPADRPLFTRTLVRVRQQRAQR</sequence>
<comment type="similarity">
    <text evidence="2">Belongs to the peptidase S54 family.</text>
</comment>
<feature type="transmembrane region" description="Helical" evidence="10">
    <location>
        <begin position="71"/>
        <end position="91"/>
    </location>
</feature>
<gene>
    <name evidence="12" type="ORF">JY572_05280</name>
</gene>
<dbReference type="Proteomes" id="UP000663090">
    <property type="component" value="Chromosome"/>
</dbReference>
<feature type="transmembrane region" description="Helical" evidence="10">
    <location>
        <begin position="103"/>
        <end position="128"/>
    </location>
</feature>
<keyword evidence="8 10" id="KW-0472">Membrane</keyword>
<dbReference type="GO" id="GO:0008233">
    <property type="term" value="F:peptidase activity"/>
    <property type="evidence" value="ECO:0007669"/>
    <property type="project" value="UniProtKB-KW"/>
</dbReference>
<dbReference type="InterPro" id="IPR035952">
    <property type="entry name" value="Rhomboid-like_sf"/>
</dbReference>
<dbReference type="Pfam" id="PF07719">
    <property type="entry name" value="TPR_2"/>
    <property type="match status" value="1"/>
</dbReference>
<dbReference type="InterPro" id="IPR019734">
    <property type="entry name" value="TPR_rpt"/>
</dbReference>
<keyword evidence="4" id="KW-0677">Repeat</keyword>
<reference evidence="12 13" key="1">
    <citation type="submission" date="2021-02" db="EMBL/GenBank/DDBJ databases">
        <title>De Novo genome assembly of isolated myxobacteria.</title>
        <authorList>
            <person name="Stevens D.C."/>
        </authorList>
    </citation>
    <scope>NUCLEOTIDE SEQUENCE [LARGE SCALE GENOMIC DNA]</scope>
    <source>
        <strain evidence="12 13">SCHIC003</strain>
    </source>
</reference>
<accession>A0ABX7NAH4</accession>
<evidence type="ECO:0000256" key="3">
    <source>
        <dbReference type="ARBA" id="ARBA00022692"/>
    </source>
</evidence>
<feature type="transmembrane region" description="Helical" evidence="10">
    <location>
        <begin position="134"/>
        <end position="152"/>
    </location>
</feature>
<dbReference type="InterPro" id="IPR011990">
    <property type="entry name" value="TPR-like_helical_dom_sf"/>
</dbReference>
<dbReference type="Gene3D" id="1.25.40.10">
    <property type="entry name" value="Tetratricopeptide repeat domain"/>
    <property type="match status" value="2"/>
</dbReference>
<proteinExistence type="inferred from homology"/>
<dbReference type="SUPFAM" id="SSF144091">
    <property type="entry name" value="Rhomboid-like"/>
    <property type="match status" value="1"/>
</dbReference>
<evidence type="ECO:0000256" key="7">
    <source>
        <dbReference type="ARBA" id="ARBA00022989"/>
    </source>
</evidence>
<feature type="domain" description="Peptidase S54 rhomboid" evidence="11">
    <location>
        <begin position="68"/>
        <end position="204"/>
    </location>
</feature>
<evidence type="ECO:0000313" key="13">
    <source>
        <dbReference type="Proteomes" id="UP000663090"/>
    </source>
</evidence>
<evidence type="ECO:0000256" key="6">
    <source>
        <dbReference type="ARBA" id="ARBA00022803"/>
    </source>
</evidence>
<evidence type="ECO:0000256" key="5">
    <source>
        <dbReference type="ARBA" id="ARBA00022801"/>
    </source>
</evidence>
<dbReference type="SUPFAM" id="SSF48452">
    <property type="entry name" value="TPR-like"/>
    <property type="match status" value="2"/>
</dbReference>
<dbReference type="RefSeq" id="WP_206717189.1">
    <property type="nucleotide sequence ID" value="NZ_CP071091.1"/>
</dbReference>
<keyword evidence="6 9" id="KW-0802">TPR repeat</keyword>
<dbReference type="Gene3D" id="1.20.1540.10">
    <property type="entry name" value="Rhomboid-like"/>
    <property type="match status" value="1"/>
</dbReference>
<feature type="transmembrane region" description="Helical" evidence="10">
    <location>
        <begin position="217"/>
        <end position="238"/>
    </location>
</feature>
<dbReference type="InterPro" id="IPR013105">
    <property type="entry name" value="TPR_2"/>
</dbReference>
<keyword evidence="12" id="KW-0645">Protease</keyword>
<evidence type="ECO:0000256" key="8">
    <source>
        <dbReference type="ARBA" id="ARBA00023136"/>
    </source>
</evidence>
<evidence type="ECO:0000256" key="10">
    <source>
        <dbReference type="SAM" id="Phobius"/>
    </source>
</evidence>
<evidence type="ECO:0000259" key="11">
    <source>
        <dbReference type="Pfam" id="PF01694"/>
    </source>
</evidence>
<dbReference type="PANTHER" id="PTHR43731:SF14">
    <property type="entry name" value="PRESENILIN-ASSOCIATED RHOMBOID-LIKE PROTEIN, MITOCHONDRIAL"/>
    <property type="match status" value="1"/>
</dbReference>
<organism evidence="12 13">
    <name type="scientific">Myxococcus landrumensis</name>
    <dbReference type="NCBI Taxonomy" id="2813577"/>
    <lineage>
        <taxon>Bacteria</taxon>
        <taxon>Pseudomonadati</taxon>
        <taxon>Myxococcota</taxon>
        <taxon>Myxococcia</taxon>
        <taxon>Myxococcales</taxon>
        <taxon>Cystobacterineae</taxon>
        <taxon>Myxococcaceae</taxon>
        <taxon>Myxococcus</taxon>
    </lineage>
</organism>
<evidence type="ECO:0000256" key="1">
    <source>
        <dbReference type="ARBA" id="ARBA00004141"/>
    </source>
</evidence>
<evidence type="ECO:0000256" key="9">
    <source>
        <dbReference type="PROSITE-ProRule" id="PRU00339"/>
    </source>
</evidence>
<dbReference type="SMART" id="SM00028">
    <property type="entry name" value="TPR"/>
    <property type="match status" value="4"/>
</dbReference>
<keyword evidence="7 10" id="KW-1133">Transmembrane helix</keyword>
<feature type="transmembrane region" description="Helical" evidence="10">
    <location>
        <begin position="20"/>
        <end position="37"/>
    </location>
</feature>
<dbReference type="InterPro" id="IPR050925">
    <property type="entry name" value="Rhomboid_protease_S54"/>
</dbReference>
<name>A0ABX7NAH4_9BACT</name>
<dbReference type="InterPro" id="IPR022764">
    <property type="entry name" value="Peptidase_S54_rhomboid_dom"/>
</dbReference>
<keyword evidence="5" id="KW-0378">Hydrolase</keyword>
<dbReference type="EMBL" id="CP071091">
    <property type="protein sequence ID" value="QSQ15486.1"/>
    <property type="molecule type" value="Genomic_DNA"/>
</dbReference>
<keyword evidence="3 10" id="KW-0812">Transmembrane</keyword>
<dbReference type="GO" id="GO:0006508">
    <property type="term" value="P:proteolysis"/>
    <property type="evidence" value="ECO:0007669"/>
    <property type="project" value="UniProtKB-KW"/>
</dbReference>
<dbReference type="PROSITE" id="PS50005">
    <property type="entry name" value="TPR"/>
    <property type="match status" value="1"/>
</dbReference>
<evidence type="ECO:0000256" key="4">
    <source>
        <dbReference type="ARBA" id="ARBA00022737"/>
    </source>
</evidence>
<feature type="repeat" description="TPR" evidence="9">
    <location>
        <begin position="485"/>
        <end position="518"/>
    </location>
</feature>
<evidence type="ECO:0000256" key="2">
    <source>
        <dbReference type="ARBA" id="ARBA00009045"/>
    </source>
</evidence>
<dbReference type="Pfam" id="PF01694">
    <property type="entry name" value="Rhomboid"/>
    <property type="match status" value="1"/>
</dbReference>
<dbReference type="Pfam" id="PF13432">
    <property type="entry name" value="TPR_16"/>
    <property type="match status" value="1"/>
</dbReference>
<keyword evidence="13" id="KW-1185">Reference proteome</keyword>
<feature type="transmembrane region" description="Helical" evidence="10">
    <location>
        <begin position="172"/>
        <end position="205"/>
    </location>
</feature>
<protein>
    <submittedName>
        <fullName evidence="12">Rhomboid family intramembrane serine protease</fullName>
    </submittedName>
</protein>
<feature type="transmembrane region" description="Helical" evidence="10">
    <location>
        <begin position="44"/>
        <end position="65"/>
    </location>
</feature>
<evidence type="ECO:0000313" key="12">
    <source>
        <dbReference type="EMBL" id="QSQ15486.1"/>
    </source>
</evidence>
<comment type="subcellular location">
    <subcellularLocation>
        <location evidence="1">Membrane</location>
        <topology evidence="1">Multi-pass membrane protein</topology>
    </subcellularLocation>
</comment>